<comment type="cofactor">
    <cofactor evidence="1">
        <name>FAD</name>
        <dbReference type="ChEBI" id="CHEBI:57692"/>
    </cofactor>
</comment>
<dbReference type="Pfam" id="PF22780">
    <property type="entry name" value="HI0933_like_1st"/>
    <property type="match status" value="1"/>
</dbReference>
<keyword evidence="3" id="KW-0274">FAD</keyword>
<keyword evidence="2" id="KW-0285">Flavoprotein</keyword>
<evidence type="ECO:0000259" key="5">
    <source>
        <dbReference type="Pfam" id="PF22780"/>
    </source>
</evidence>
<evidence type="ECO:0000256" key="1">
    <source>
        <dbReference type="ARBA" id="ARBA00001974"/>
    </source>
</evidence>
<dbReference type="Proteomes" id="UP000309450">
    <property type="component" value="Unassembled WGS sequence"/>
</dbReference>
<feature type="domain" description="RsdA/BaiN/AoA(So)-like Rossmann fold-like" evidence="4">
    <location>
        <begin position="5"/>
        <end position="390"/>
    </location>
</feature>
<dbReference type="Pfam" id="PF03486">
    <property type="entry name" value="HI0933_like"/>
    <property type="match status" value="1"/>
</dbReference>
<dbReference type="AlphaFoldDB" id="A0A4S3MNI1"/>
<keyword evidence="7" id="KW-1185">Reference proteome</keyword>
<dbReference type="SUPFAM" id="SSF51905">
    <property type="entry name" value="FAD/NAD(P)-binding domain"/>
    <property type="match status" value="1"/>
</dbReference>
<protein>
    <submittedName>
        <fullName evidence="6">NAD(P)/FAD-dependent oxidoreductase</fullName>
    </submittedName>
</protein>
<dbReference type="PANTHER" id="PTHR42887:SF2">
    <property type="entry name" value="OS12G0638800 PROTEIN"/>
    <property type="match status" value="1"/>
</dbReference>
<feature type="domain" description="RsdA/BaiN/AoA(So)-like insert" evidence="5">
    <location>
        <begin position="188"/>
        <end position="337"/>
    </location>
</feature>
<dbReference type="Gene3D" id="1.10.8.260">
    <property type="entry name" value="HI0933 insert domain-like"/>
    <property type="match status" value="1"/>
</dbReference>
<sequence>METFDVIVLGAGAAGMFAAIEAGRRGRRVLLLDHARNPGEKIRISGGGRCNFTNLHIAPERFLSRNPRFALSALKRFTQWDFIARVDAAGIAWHEKTLGQLFCDGSAKEIIAMLLADLHAAGVELGLSTTIDSWAKGAGGFRIGTSRGTIAAQSLIVATGGKSIPKMGATGIGYRIAEDFGLRVTETRPALVPLTFAEQDLAALKPLAGIAVEGRATANGTSFDEAILFTHRGLSGPAILQVSSYWREGCEVVVDLMRGRDAATALREMRGQAGRVAIRTALARMMPERLARHVETMSGLTGNLADQSNARIEALAGLIHGWHLRPVGTEGYRTAEVTLGGVETDDLDARTMEARKVPGLFFVGEVVDVTGWLGGYNFQWAWSSGWAAGQVA</sequence>
<dbReference type="PRINTS" id="PR00368">
    <property type="entry name" value="FADPNR"/>
</dbReference>
<dbReference type="SUPFAM" id="SSF160996">
    <property type="entry name" value="HI0933 insert domain-like"/>
    <property type="match status" value="1"/>
</dbReference>
<comment type="caution">
    <text evidence="6">The sequence shown here is derived from an EMBL/GenBank/DDBJ whole genome shotgun (WGS) entry which is preliminary data.</text>
</comment>
<name>A0A4S3MNI1_9RHOB</name>
<dbReference type="Gene3D" id="3.50.50.60">
    <property type="entry name" value="FAD/NAD(P)-binding domain"/>
    <property type="match status" value="1"/>
</dbReference>
<evidence type="ECO:0000313" key="7">
    <source>
        <dbReference type="Proteomes" id="UP000309450"/>
    </source>
</evidence>
<evidence type="ECO:0000256" key="3">
    <source>
        <dbReference type="ARBA" id="ARBA00022827"/>
    </source>
</evidence>
<dbReference type="OrthoDB" id="9773233at2"/>
<evidence type="ECO:0000259" key="4">
    <source>
        <dbReference type="Pfam" id="PF03486"/>
    </source>
</evidence>
<dbReference type="NCBIfam" id="TIGR00275">
    <property type="entry name" value="aminoacetone oxidase family FAD-binding enzyme"/>
    <property type="match status" value="1"/>
</dbReference>
<proteinExistence type="predicted"/>
<dbReference type="PRINTS" id="PR00411">
    <property type="entry name" value="PNDRDTASEI"/>
</dbReference>
<dbReference type="InterPro" id="IPR036188">
    <property type="entry name" value="FAD/NAD-bd_sf"/>
</dbReference>
<reference evidence="6 7" key="1">
    <citation type="submission" date="2019-04" db="EMBL/GenBank/DDBJ databases">
        <title>Draft genome sequence of Gemmobacter aestuarii sp. nov.</title>
        <authorList>
            <person name="Hameed A."/>
            <person name="Lin S.-Y."/>
            <person name="Shahina M."/>
            <person name="Lai W.-A."/>
            <person name="Young C.-C."/>
        </authorList>
    </citation>
    <scope>NUCLEOTIDE SEQUENCE [LARGE SCALE GENOMIC DNA]</scope>
    <source>
        <strain evidence="6 7">CC-PW-75</strain>
    </source>
</reference>
<dbReference type="InterPro" id="IPR055178">
    <property type="entry name" value="RsdA/BaiN/AoA(So)-like_dom"/>
</dbReference>
<dbReference type="InterPro" id="IPR057661">
    <property type="entry name" value="RsdA/BaiN/AoA(So)_Rossmann"/>
</dbReference>
<dbReference type="InterPro" id="IPR004792">
    <property type="entry name" value="BaiN-like"/>
</dbReference>
<dbReference type="RefSeq" id="WP_136395121.1">
    <property type="nucleotide sequence ID" value="NZ_SSND01000003.1"/>
</dbReference>
<dbReference type="PANTHER" id="PTHR42887">
    <property type="entry name" value="OS12G0638800 PROTEIN"/>
    <property type="match status" value="1"/>
</dbReference>
<evidence type="ECO:0000313" key="6">
    <source>
        <dbReference type="EMBL" id="THD83093.1"/>
    </source>
</evidence>
<gene>
    <name evidence="6" type="ORF">E7811_13240</name>
</gene>
<accession>A0A4S3MNI1</accession>
<dbReference type="InterPro" id="IPR023166">
    <property type="entry name" value="BaiN-like_dom_sf"/>
</dbReference>
<dbReference type="EMBL" id="SSND01000003">
    <property type="protein sequence ID" value="THD83093.1"/>
    <property type="molecule type" value="Genomic_DNA"/>
</dbReference>
<evidence type="ECO:0000256" key="2">
    <source>
        <dbReference type="ARBA" id="ARBA00022630"/>
    </source>
</evidence>
<organism evidence="6 7">
    <name type="scientific">Aliigemmobacter aestuarii</name>
    <dbReference type="NCBI Taxonomy" id="1445661"/>
    <lineage>
        <taxon>Bacteria</taxon>
        <taxon>Pseudomonadati</taxon>
        <taxon>Pseudomonadota</taxon>
        <taxon>Alphaproteobacteria</taxon>
        <taxon>Rhodobacterales</taxon>
        <taxon>Paracoccaceae</taxon>
        <taxon>Aliigemmobacter</taxon>
    </lineage>
</organism>
<dbReference type="Gene3D" id="2.40.30.10">
    <property type="entry name" value="Translation factors"/>
    <property type="match status" value="1"/>
</dbReference>